<proteinExistence type="predicted"/>
<feature type="transmembrane region" description="Helical" evidence="2">
    <location>
        <begin position="52"/>
        <end position="70"/>
    </location>
</feature>
<evidence type="ECO:0000313" key="3">
    <source>
        <dbReference type="EMBL" id="GAA4389486.1"/>
    </source>
</evidence>
<feature type="transmembrane region" description="Helical" evidence="2">
    <location>
        <begin position="105"/>
        <end position="124"/>
    </location>
</feature>
<organism evidence="3 4">
    <name type="scientific">Brevibacterium pityocampae</name>
    <dbReference type="NCBI Taxonomy" id="506594"/>
    <lineage>
        <taxon>Bacteria</taxon>
        <taxon>Bacillati</taxon>
        <taxon>Actinomycetota</taxon>
        <taxon>Actinomycetes</taxon>
        <taxon>Micrococcales</taxon>
        <taxon>Brevibacteriaceae</taxon>
        <taxon>Brevibacterium</taxon>
    </lineage>
</organism>
<evidence type="ECO:0008006" key="5">
    <source>
        <dbReference type="Google" id="ProtNLM"/>
    </source>
</evidence>
<evidence type="ECO:0000313" key="4">
    <source>
        <dbReference type="Proteomes" id="UP001500642"/>
    </source>
</evidence>
<dbReference type="EMBL" id="BAABGL010000006">
    <property type="protein sequence ID" value="GAA4389486.1"/>
    <property type="molecule type" value="Genomic_DNA"/>
</dbReference>
<keyword evidence="4" id="KW-1185">Reference proteome</keyword>
<dbReference type="InterPro" id="IPR019051">
    <property type="entry name" value="Trp_biosyn_TM_oprn/chp"/>
</dbReference>
<comment type="caution">
    <text evidence="3">The sequence shown here is derived from an EMBL/GenBank/DDBJ whole genome shotgun (WGS) entry which is preliminary data.</text>
</comment>
<dbReference type="Proteomes" id="UP001500642">
    <property type="component" value="Unassembled WGS sequence"/>
</dbReference>
<keyword evidence="2" id="KW-0472">Membrane</keyword>
<keyword evidence="2" id="KW-1133">Transmembrane helix</keyword>
<dbReference type="Pfam" id="PF09534">
    <property type="entry name" value="Trp_oprn_chp"/>
    <property type="match status" value="1"/>
</dbReference>
<evidence type="ECO:0000256" key="2">
    <source>
        <dbReference type="SAM" id="Phobius"/>
    </source>
</evidence>
<evidence type="ECO:0000256" key="1">
    <source>
        <dbReference type="SAM" id="MobiDB-lite"/>
    </source>
</evidence>
<accession>A0ABP8JEA2</accession>
<feature type="region of interest" description="Disordered" evidence="1">
    <location>
        <begin position="137"/>
        <end position="165"/>
    </location>
</feature>
<dbReference type="RefSeq" id="WP_137319793.1">
    <property type="nucleotide sequence ID" value="NZ_BAABGL010000006.1"/>
</dbReference>
<feature type="transmembrane region" description="Helical" evidence="2">
    <location>
        <begin position="77"/>
        <end position="99"/>
    </location>
</feature>
<keyword evidence="2" id="KW-0812">Transmembrane</keyword>
<name>A0ABP8JEA2_9MICO</name>
<gene>
    <name evidence="3" type="ORF">GCM10023167_15310</name>
</gene>
<sequence length="165" mass="16764">MTKARGILALLVSAAALWIVAGRTWITAAADPTTPVPGVAQATAEAPGNSPLLVSCAAIIAVIALLFGLLERVGRWVVGGVAVLAALGYSGVALATMLADRPHTAWPGVGLVLGLAVAAVAAWVTRASGRWQASARYERSSAADDGEPGADPTRTWDALSRGEDV</sequence>
<protein>
    <recommendedName>
        <fullName evidence="5">Tryptophan-associated transmembrane protein (Trp_oprn_chp)</fullName>
    </recommendedName>
</protein>
<reference evidence="4" key="1">
    <citation type="journal article" date="2019" name="Int. J. Syst. Evol. Microbiol.">
        <title>The Global Catalogue of Microorganisms (GCM) 10K type strain sequencing project: providing services to taxonomists for standard genome sequencing and annotation.</title>
        <authorList>
            <consortium name="The Broad Institute Genomics Platform"/>
            <consortium name="The Broad Institute Genome Sequencing Center for Infectious Disease"/>
            <person name="Wu L."/>
            <person name="Ma J."/>
        </authorList>
    </citation>
    <scope>NUCLEOTIDE SEQUENCE [LARGE SCALE GENOMIC DNA]</scope>
    <source>
        <strain evidence="4">JCM 17808</strain>
    </source>
</reference>